<organism evidence="1 2">
    <name type="scientific">Metallibacterium scheffleri</name>
    <dbReference type="NCBI Taxonomy" id="993689"/>
    <lineage>
        <taxon>Bacteria</taxon>
        <taxon>Pseudomonadati</taxon>
        <taxon>Pseudomonadota</taxon>
        <taxon>Gammaproteobacteria</taxon>
        <taxon>Lysobacterales</taxon>
        <taxon>Rhodanobacteraceae</taxon>
        <taxon>Metallibacterium</taxon>
    </lineage>
</organism>
<reference evidence="1 2" key="1">
    <citation type="submission" date="2017-02" db="EMBL/GenBank/DDBJ databases">
        <title>Whole genome sequencing of Metallibacterium scheffleri DSM 24874 (T).</title>
        <authorList>
            <person name="Kumar S."/>
            <person name="Patil P."/>
            <person name="Patil P.B."/>
        </authorList>
    </citation>
    <scope>NUCLEOTIDE SEQUENCE [LARGE SCALE GENOMIC DNA]</scope>
    <source>
        <strain evidence="1 2">DSM 24874</strain>
    </source>
</reference>
<dbReference type="InterPro" id="IPR036390">
    <property type="entry name" value="WH_DNA-bd_sf"/>
</dbReference>
<protein>
    <submittedName>
        <fullName evidence="1">Uncharacterized protein</fullName>
    </submittedName>
</protein>
<dbReference type="Proteomes" id="UP000307749">
    <property type="component" value="Unassembled WGS sequence"/>
</dbReference>
<dbReference type="AlphaFoldDB" id="A0A4S3KC82"/>
<dbReference type="Gene3D" id="1.10.10.10">
    <property type="entry name" value="Winged helix-like DNA-binding domain superfamily/Winged helix DNA-binding domain"/>
    <property type="match status" value="1"/>
</dbReference>
<dbReference type="SUPFAM" id="SSF46785">
    <property type="entry name" value="Winged helix' DNA-binding domain"/>
    <property type="match status" value="1"/>
</dbReference>
<accession>A0A4S3KC82</accession>
<keyword evidence="2" id="KW-1185">Reference proteome</keyword>
<dbReference type="InterPro" id="IPR036388">
    <property type="entry name" value="WH-like_DNA-bd_sf"/>
</dbReference>
<dbReference type="STRING" id="993689.GCA_002077135_00724"/>
<name>A0A4S3KC82_9GAMM</name>
<dbReference type="Pfam" id="PF25212">
    <property type="entry name" value="HVO_A0114"/>
    <property type="match status" value="1"/>
</dbReference>
<evidence type="ECO:0000313" key="2">
    <source>
        <dbReference type="Proteomes" id="UP000307749"/>
    </source>
</evidence>
<evidence type="ECO:0000313" key="1">
    <source>
        <dbReference type="EMBL" id="THD06026.1"/>
    </source>
</evidence>
<dbReference type="EMBL" id="MWQO01000104">
    <property type="protein sequence ID" value="THD06026.1"/>
    <property type="molecule type" value="Genomic_DNA"/>
</dbReference>
<proteinExistence type="predicted"/>
<dbReference type="RefSeq" id="WP_081126116.1">
    <property type="nucleotide sequence ID" value="NZ_LDOS01000001.1"/>
</dbReference>
<gene>
    <name evidence="1" type="ORF">B1806_16350</name>
</gene>
<comment type="caution">
    <text evidence="1">The sequence shown here is derived from an EMBL/GenBank/DDBJ whole genome shotgun (WGS) entry which is preliminary data.</text>
</comment>
<sequence>MKKTITIHVNDSLQAMGERFADAWHRAESGREMAETHIGFVELEAMLSALTPKRMELLRALHAHPAKDVMALSKALGRDYKRVHQDVRELSATGLVVKGPRGVCVPYDVVHAEMKL</sequence>
<dbReference type="OrthoDB" id="9809537at2"/>